<dbReference type="Proteomes" id="UP001303889">
    <property type="component" value="Unassembled WGS sequence"/>
</dbReference>
<dbReference type="AlphaFoldDB" id="A0AAN6MJ38"/>
<dbReference type="Pfam" id="PF06985">
    <property type="entry name" value="HET"/>
    <property type="match status" value="1"/>
</dbReference>
<sequence length="585" mass="65706">AFSLSIISDTKTDEAFKRLSAWLEDCLSNHEDCKTAAANMKPFMPTRVLDLARATKDKAVLIATAQLPKPAPYACLSYCWGSDLDGVVRTVKANLKGHQTTGIPLSTLPQTIQDAATVCAKLGIRYVWIDSLCIIQDDGEDWAREAMQMCNVYSHSQLTIAAHQAAACKEGFLGKQIYGQPDWQREVKTDFGKMIPDANPKKVFLRLEESRFRSRALDPSPLETRGWTLQECILPHRIIHYTAEELIWECNTRHFCECGHVEGLTMNGTLPMVRTEIARGKGTDKIKDLAIDGWMHLVQRYSERNFTFLSDKIAAVAGLAQMVQASIPATEDSTYLAGLFLRSLPRHLLWTVESRGGSAYRPATAPDAPARSVPPRAPTWSWASVDNPVSYPRMLVDHEDREYITVHREGCFATTADGASSRGAGTMGELLLEGPVIPVKLITVESPEQHSSEGSSDSWMSRLILAWTRNGWRAKVVCDVARDFDVKVDKDGHDCWTCWTSTNWHRCEECNLKYGPRDTECIALKVGMYCVPSDRKRLFLVLERSRTVEGAWERLGVGFARVDYKNVEAEWELFDQAEVRKVRIV</sequence>
<comment type="caution">
    <text evidence="2">The sequence shown here is derived from an EMBL/GenBank/DDBJ whole genome shotgun (WGS) entry which is preliminary data.</text>
</comment>
<dbReference type="InterPro" id="IPR010730">
    <property type="entry name" value="HET"/>
</dbReference>
<feature type="non-terminal residue" evidence="2">
    <location>
        <position position="1"/>
    </location>
</feature>
<proteinExistence type="predicted"/>
<dbReference type="PANTHER" id="PTHR33112:SF15">
    <property type="entry name" value="HETEROKARYON INCOMPATIBILITY DOMAIN-CONTAINING PROTEIN"/>
    <property type="match status" value="1"/>
</dbReference>
<evidence type="ECO:0000313" key="3">
    <source>
        <dbReference type="Proteomes" id="UP001303889"/>
    </source>
</evidence>
<name>A0AAN6MJ38_9PEZI</name>
<reference evidence="2" key="1">
    <citation type="journal article" date="2023" name="Mol. Phylogenet. Evol.">
        <title>Genome-scale phylogeny and comparative genomics of the fungal order Sordariales.</title>
        <authorList>
            <person name="Hensen N."/>
            <person name="Bonometti L."/>
            <person name="Westerberg I."/>
            <person name="Brannstrom I.O."/>
            <person name="Guillou S."/>
            <person name="Cros-Aarteil S."/>
            <person name="Calhoun S."/>
            <person name="Haridas S."/>
            <person name="Kuo A."/>
            <person name="Mondo S."/>
            <person name="Pangilinan J."/>
            <person name="Riley R."/>
            <person name="LaButti K."/>
            <person name="Andreopoulos B."/>
            <person name="Lipzen A."/>
            <person name="Chen C."/>
            <person name="Yan M."/>
            <person name="Daum C."/>
            <person name="Ng V."/>
            <person name="Clum A."/>
            <person name="Steindorff A."/>
            <person name="Ohm R.A."/>
            <person name="Martin F."/>
            <person name="Silar P."/>
            <person name="Natvig D.O."/>
            <person name="Lalanne C."/>
            <person name="Gautier V."/>
            <person name="Ament-Velasquez S.L."/>
            <person name="Kruys A."/>
            <person name="Hutchinson M.I."/>
            <person name="Powell A.J."/>
            <person name="Barry K."/>
            <person name="Miller A.N."/>
            <person name="Grigoriev I.V."/>
            <person name="Debuchy R."/>
            <person name="Gladieux P."/>
            <person name="Hiltunen Thoren M."/>
            <person name="Johannesson H."/>
        </authorList>
    </citation>
    <scope>NUCLEOTIDE SEQUENCE</scope>
    <source>
        <strain evidence="2">CBS 103.79</strain>
    </source>
</reference>
<protein>
    <submittedName>
        <fullName evidence="2">Heterokaryon incompatibility protein</fullName>
    </submittedName>
</protein>
<dbReference type="EMBL" id="MU855634">
    <property type="protein sequence ID" value="KAK3900818.1"/>
    <property type="molecule type" value="Genomic_DNA"/>
</dbReference>
<feature type="domain" description="Heterokaryon incompatibility" evidence="1">
    <location>
        <begin position="73"/>
        <end position="231"/>
    </location>
</feature>
<organism evidence="2 3">
    <name type="scientific">Staphylotrichum tortipilum</name>
    <dbReference type="NCBI Taxonomy" id="2831512"/>
    <lineage>
        <taxon>Eukaryota</taxon>
        <taxon>Fungi</taxon>
        <taxon>Dikarya</taxon>
        <taxon>Ascomycota</taxon>
        <taxon>Pezizomycotina</taxon>
        <taxon>Sordariomycetes</taxon>
        <taxon>Sordariomycetidae</taxon>
        <taxon>Sordariales</taxon>
        <taxon>Chaetomiaceae</taxon>
        <taxon>Staphylotrichum</taxon>
    </lineage>
</organism>
<evidence type="ECO:0000313" key="2">
    <source>
        <dbReference type="EMBL" id="KAK3900818.1"/>
    </source>
</evidence>
<reference evidence="2" key="2">
    <citation type="submission" date="2023-05" db="EMBL/GenBank/DDBJ databases">
        <authorList>
            <consortium name="Lawrence Berkeley National Laboratory"/>
            <person name="Steindorff A."/>
            <person name="Hensen N."/>
            <person name="Bonometti L."/>
            <person name="Westerberg I."/>
            <person name="Brannstrom I.O."/>
            <person name="Guillou S."/>
            <person name="Cros-Aarteil S."/>
            <person name="Calhoun S."/>
            <person name="Haridas S."/>
            <person name="Kuo A."/>
            <person name="Mondo S."/>
            <person name="Pangilinan J."/>
            <person name="Riley R."/>
            <person name="Labutti K."/>
            <person name="Andreopoulos B."/>
            <person name="Lipzen A."/>
            <person name="Chen C."/>
            <person name="Yanf M."/>
            <person name="Daum C."/>
            <person name="Ng V."/>
            <person name="Clum A."/>
            <person name="Ohm R."/>
            <person name="Martin F."/>
            <person name="Silar P."/>
            <person name="Natvig D."/>
            <person name="Lalanne C."/>
            <person name="Gautier V."/>
            <person name="Ament-Velasquez S.L."/>
            <person name="Kruys A."/>
            <person name="Hutchinson M.I."/>
            <person name="Powell A.J."/>
            <person name="Barry K."/>
            <person name="Miller A.N."/>
            <person name="Grigoriev I.V."/>
            <person name="Debuchy R."/>
            <person name="Gladieux P."/>
            <person name="Thoren M.H."/>
            <person name="Johannesson H."/>
        </authorList>
    </citation>
    <scope>NUCLEOTIDE SEQUENCE</scope>
    <source>
        <strain evidence="2">CBS 103.79</strain>
    </source>
</reference>
<gene>
    <name evidence="2" type="ORF">C8A05DRAFT_16912</name>
</gene>
<accession>A0AAN6MJ38</accession>
<keyword evidence="3" id="KW-1185">Reference proteome</keyword>
<evidence type="ECO:0000259" key="1">
    <source>
        <dbReference type="Pfam" id="PF06985"/>
    </source>
</evidence>
<dbReference type="PANTHER" id="PTHR33112">
    <property type="entry name" value="DOMAIN PROTEIN, PUTATIVE-RELATED"/>
    <property type="match status" value="1"/>
</dbReference>